<gene>
    <name evidence="4" type="ORF">AJ80_04771</name>
</gene>
<feature type="compositionally biased region" description="Low complexity" evidence="2">
    <location>
        <begin position="1337"/>
        <end position="1349"/>
    </location>
</feature>
<dbReference type="PANTHER" id="PTHR15682">
    <property type="entry name" value="UNHEALTHY RIBOSOME BIOGENESIS PROTEIN 2 HOMOLOG"/>
    <property type="match status" value="1"/>
</dbReference>
<dbReference type="STRING" id="1447883.A0A2B7Y9P5"/>
<name>A0A2B7Y9P5_POLH7</name>
<organism evidence="4 5">
    <name type="scientific">Polytolypa hystricis (strain UAMH7299)</name>
    <dbReference type="NCBI Taxonomy" id="1447883"/>
    <lineage>
        <taxon>Eukaryota</taxon>
        <taxon>Fungi</taxon>
        <taxon>Dikarya</taxon>
        <taxon>Ascomycota</taxon>
        <taxon>Pezizomycotina</taxon>
        <taxon>Eurotiomycetes</taxon>
        <taxon>Eurotiomycetidae</taxon>
        <taxon>Onygenales</taxon>
        <taxon>Onygenales incertae sedis</taxon>
        <taxon>Polytolypa</taxon>
    </lineage>
</organism>
<proteinExistence type="predicted"/>
<dbReference type="GO" id="GO:0005730">
    <property type="term" value="C:nucleolus"/>
    <property type="evidence" value="ECO:0007669"/>
    <property type="project" value="TreeGrafter"/>
</dbReference>
<dbReference type="InterPro" id="IPR018849">
    <property type="entry name" value="Urb2/Npa2_C"/>
</dbReference>
<dbReference type="Proteomes" id="UP000224634">
    <property type="component" value="Unassembled WGS sequence"/>
</dbReference>
<protein>
    <recommendedName>
        <fullName evidence="3">Nucleolar 27S pre-rRNA processing Urb2/Npa2 C-terminal domain-containing protein</fullName>
    </recommendedName>
</protein>
<evidence type="ECO:0000313" key="4">
    <source>
        <dbReference type="EMBL" id="PGH17592.1"/>
    </source>
</evidence>
<evidence type="ECO:0000313" key="5">
    <source>
        <dbReference type="Proteomes" id="UP000224634"/>
    </source>
</evidence>
<feature type="compositionally biased region" description="Polar residues" evidence="2">
    <location>
        <begin position="155"/>
        <end position="167"/>
    </location>
</feature>
<dbReference type="InterPro" id="IPR052609">
    <property type="entry name" value="Ribosome_Biogenesis_Reg"/>
</dbReference>
<keyword evidence="1" id="KW-0175">Coiled coil</keyword>
<dbReference type="EMBL" id="PDNA01000063">
    <property type="protein sequence ID" value="PGH17592.1"/>
    <property type="molecule type" value="Genomic_DNA"/>
</dbReference>
<dbReference type="Pfam" id="PF10441">
    <property type="entry name" value="Urb2"/>
    <property type="match status" value="1"/>
</dbReference>
<feature type="domain" description="Nucleolar 27S pre-rRNA processing Urb2/Npa2 C-terminal" evidence="3">
    <location>
        <begin position="1245"/>
        <end position="1491"/>
    </location>
</feature>
<reference evidence="4 5" key="1">
    <citation type="submission" date="2017-10" db="EMBL/GenBank/DDBJ databases">
        <title>Comparative genomics in systemic dimorphic fungi from Ajellomycetaceae.</title>
        <authorList>
            <person name="Munoz J.F."/>
            <person name="Mcewen J.G."/>
            <person name="Clay O.K."/>
            <person name="Cuomo C.A."/>
        </authorList>
    </citation>
    <scope>NUCLEOTIDE SEQUENCE [LARGE SCALE GENOMIC DNA]</scope>
    <source>
        <strain evidence="4 5">UAMH7299</strain>
    </source>
</reference>
<keyword evidence="5" id="KW-1185">Reference proteome</keyword>
<sequence length="1492" mass="165985">MAPILETPRSAQEALQKLEKDTTDPATQLREVAHTVGIDLDQYARRSWSNELARLTTTTKNTTTSAPREEWVLRALMKKLKASAGQEQGDNNNYRLHENSWHLLRALFDRIPSRSLAIILHDNKFLQILKDTLVEIGNRRTCTDARPGLGDRQTSDSSATLQGSPVLSSPKRGKKRKRGDPDAESSVTGSWVDVFLSVLIAIRTLVAQIQHDASGPANSQLQVVLRGEPQIVADILSHSFESSAAIIKEWGQGSAVKTEEQLLSSLVAILELWRLRSDRLDDATHRLSNDAFYSRVLPQALKLCLNLHDSRDDAAGKHEVLQNVERLVVLHTILPLRQAFLTRRVAKPRPDNVPASDEVELICKDVKSHLGEQEKDLTPDLLPVLFDIAVRAVPRDTFRRQVNEAPWLEALLVSLATRAGYPIFEAVASATGPSSTLILERFLQVAFNRKVTLSLDTLCQYAVKFSGLAGDKSANLEWSLIAQIIRGGIDVFLPNSGLEASANLLQNLMSRITALWLHPVPLSNDTYYIIKADIVVRLVEGFSAARDITSFTQIWQEQLQIVESARAEGENIAAFSVWEDDDVAEKYSNLISSSFLAPQFLDQVQSTVTEISAETGNSAKQYARVVILDAILITQPQGDDNNTRSQVFEDVLSMASKIILSKASPHWQWRLWRLTDNLIASYPASVEYTPIDLKSTLLPAAVRLLQKFHQRSKKTKNSSATAFLTAFEAFRFVVLLIGKADSSQFNEHLDELIPTLVPFIHEGPKSEATHWNGRVDSMDSPQALAVGYLTALLANPLAVSKLTSENRRLLFNGILTAIEHSKVACEPLSSTGELAAKTLQSQFLDVWSSFVSPEWLLNASPAVYDLVNTLYNHIKEKGAPSELLISNLLNIPPQLIPRHQRAMLLDLLQEMILQSPGYTSEITTNILTLMTRLADMAKSSAKLTSDWDELWKLADAIRSEEPDSPSTLPFRPFCQLYKSAMDKILGSSDAQREQCLQQLYKRAVAAVKKLETPEYGSMKFFMLALSLSTLEPHEDQLKDTSRGGSVEALRKKVLNVVIADLQSMESQLKKRPEKLDIGHLLGALDVLEEFRDLLKNNKEAQRALRKLNERADKADLDTTVRKRVKDCFISIQSSRKDMLPSIMESIPLFPVGELQGDEQRIFLGEVRKRLASLSEDKLASFLHDVRGEGFLGPDATSRLLLAGMAVSTFDSIEDRDSEASQEISSALTALSDCLSTSVTLEAFCLAAECIETLLRTQARSVTQWNVDNLITSIAVTVSSSGPNLDAEAARTVYTRLCRILGMLFGQYRTKLSGRYHLILPVMQRLLRCLFSRDPRASKSAKTTSSSSATMPPWTDNLGLRSSSSSSNVLTSEQAVQYTRLLAALCDPTVSAVQQQQHSHNHNRPNLTDNTKKVKSLSGQHLQYLITEYTSCQLHSQLAPEMKTALMPGLYAVLDVMSKETMRGMNAAMDASSRAVFKGLYEDYTRFGRWNHD</sequence>
<accession>A0A2B7Y9P5</accession>
<feature type="coiled-coil region" evidence="1">
    <location>
        <begin position="1090"/>
        <end position="1117"/>
    </location>
</feature>
<evidence type="ECO:0000256" key="2">
    <source>
        <dbReference type="SAM" id="MobiDB-lite"/>
    </source>
</evidence>
<comment type="caution">
    <text evidence="4">The sequence shown here is derived from an EMBL/GenBank/DDBJ whole genome shotgun (WGS) entry which is preliminary data.</text>
</comment>
<evidence type="ECO:0000259" key="3">
    <source>
        <dbReference type="Pfam" id="PF10441"/>
    </source>
</evidence>
<evidence type="ECO:0000256" key="1">
    <source>
        <dbReference type="SAM" id="Coils"/>
    </source>
</evidence>
<dbReference type="PANTHER" id="PTHR15682:SF2">
    <property type="entry name" value="UNHEALTHY RIBOSOME BIOGENESIS PROTEIN 2 HOMOLOG"/>
    <property type="match status" value="1"/>
</dbReference>
<feature type="region of interest" description="Disordered" evidence="2">
    <location>
        <begin position="141"/>
        <end position="186"/>
    </location>
</feature>
<dbReference type="OrthoDB" id="160374at2759"/>
<feature type="region of interest" description="Disordered" evidence="2">
    <location>
        <begin position="1337"/>
        <end position="1361"/>
    </location>
</feature>
<dbReference type="GO" id="GO:0042254">
    <property type="term" value="P:ribosome biogenesis"/>
    <property type="evidence" value="ECO:0007669"/>
    <property type="project" value="TreeGrafter"/>
</dbReference>